<accession>A0A2S7U3G2</accession>
<keyword evidence="3" id="KW-1185">Reference proteome</keyword>
<feature type="domain" description="3-keto-alpha-glucoside-1,2-lyase/3-keto-2-hydroxy-glucal hydratase" evidence="1">
    <location>
        <begin position="211"/>
        <end position="416"/>
    </location>
</feature>
<dbReference type="GO" id="GO:0016787">
    <property type="term" value="F:hydrolase activity"/>
    <property type="evidence" value="ECO:0007669"/>
    <property type="project" value="InterPro"/>
</dbReference>
<dbReference type="Proteomes" id="UP000239907">
    <property type="component" value="Unassembled WGS sequence"/>
</dbReference>
<proteinExistence type="predicted"/>
<evidence type="ECO:0000313" key="3">
    <source>
        <dbReference type="Proteomes" id="UP000239907"/>
    </source>
</evidence>
<feature type="domain" description="3-keto-alpha-glucoside-1,2-lyase/3-keto-2-hydroxy-glucal hydratase" evidence="1">
    <location>
        <begin position="22"/>
        <end position="200"/>
    </location>
</feature>
<evidence type="ECO:0000259" key="1">
    <source>
        <dbReference type="Pfam" id="PF06439"/>
    </source>
</evidence>
<evidence type="ECO:0000313" key="2">
    <source>
        <dbReference type="EMBL" id="PQJ28934.1"/>
    </source>
</evidence>
<gene>
    <name evidence="2" type="ORF">BSZ32_10840</name>
</gene>
<dbReference type="InterPro" id="IPR010496">
    <property type="entry name" value="AL/BT2_dom"/>
</dbReference>
<comment type="caution">
    <text evidence="2">The sequence shown here is derived from an EMBL/GenBank/DDBJ whole genome shotgun (WGS) entry which is preliminary data.</text>
</comment>
<dbReference type="Pfam" id="PF06439">
    <property type="entry name" value="3keto-disac_hyd"/>
    <property type="match status" value="2"/>
</dbReference>
<organism evidence="2 3">
    <name type="scientific">Rubritalea profundi</name>
    <dbReference type="NCBI Taxonomy" id="1658618"/>
    <lineage>
        <taxon>Bacteria</taxon>
        <taxon>Pseudomonadati</taxon>
        <taxon>Verrucomicrobiota</taxon>
        <taxon>Verrucomicrobiia</taxon>
        <taxon>Verrucomicrobiales</taxon>
        <taxon>Rubritaleaceae</taxon>
        <taxon>Rubritalea</taxon>
    </lineage>
</organism>
<dbReference type="AlphaFoldDB" id="A0A2S7U3G2"/>
<name>A0A2S7U3G2_9BACT</name>
<dbReference type="Gene3D" id="2.60.120.560">
    <property type="entry name" value="Exo-inulinase, domain 1"/>
    <property type="match status" value="2"/>
</dbReference>
<dbReference type="EMBL" id="MQWA01000001">
    <property type="protein sequence ID" value="PQJ28934.1"/>
    <property type="molecule type" value="Genomic_DNA"/>
</dbReference>
<sequence length="418" mass="46543">MRIFKTLIFAGLCSQLTLAEEGFIDLFNGKDLTGWTGEGYAVKDGTIVCTPKGKNLMTKKEYSNYVLDFEFKLPAGGNNGLGVHYPGKGDPAYTGLELQILDDTHPEYAKLKESQFHGGLYKVQAAKHGHLKPVGEWNKQRVVVNGNHVAIELNGVVINDANLDELAKKFPKHVGVKRRSGFIAFCGHGDPVAFRNIKIKDTSLVKVDLTGFKALYDGKSLGGWKQEPGHEGHWQPRGDVLYYDSKSTAKDKNLWTEKSYKNFTMVFDWRWAETSAKRLDRPVLDPATGETKKDANGKPISKNVIELDSGIYLRGNNRSQVNLWNWPCGSGEVYGYRMNRKFSQEIRAALTPKVPADNPIGAWNRMAITLNGDRLTVMLNGKTVIENAQLPDVPSEGPIALQHHGSALEFRNLSIKEL</sequence>
<protein>
    <recommendedName>
        <fullName evidence="1">3-keto-alpha-glucoside-1,2-lyase/3-keto-2-hydroxy-glucal hydratase domain-containing protein</fullName>
    </recommendedName>
</protein>
<reference evidence="2 3" key="1">
    <citation type="submission" date="2016-12" db="EMBL/GenBank/DDBJ databases">
        <title>Study of bacterial adaptation to deep sea.</title>
        <authorList>
            <person name="Song J."/>
            <person name="Yoshizawa S."/>
            <person name="Kogure K."/>
        </authorList>
    </citation>
    <scope>NUCLEOTIDE SEQUENCE [LARGE SCALE GENOMIC DNA]</scope>
    <source>
        <strain evidence="2 3">SAORIC-165</strain>
    </source>
</reference>
<dbReference type="RefSeq" id="WP_165788789.1">
    <property type="nucleotide sequence ID" value="NZ_MQWA01000001.1"/>
</dbReference>